<dbReference type="Pfam" id="PF07734">
    <property type="entry name" value="FBA_1"/>
    <property type="match status" value="1"/>
</dbReference>
<dbReference type="PANTHER" id="PTHR31672">
    <property type="entry name" value="BNACNNG10540D PROTEIN"/>
    <property type="match status" value="1"/>
</dbReference>
<dbReference type="InterPro" id="IPR050796">
    <property type="entry name" value="SCF_F-box_component"/>
</dbReference>
<dbReference type="InterPro" id="IPR017451">
    <property type="entry name" value="F-box-assoc_interact_dom"/>
</dbReference>
<dbReference type="OrthoDB" id="894159at2759"/>
<dbReference type="AlphaFoldDB" id="A0A484MGJ5"/>
<dbReference type="PANTHER" id="PTHR31672:SF13">
    <property type="entry name" value="F-BOX PROTEIN CPR30-LIKE"/>
    <property type="match status" value="1"/>
</dbReference>
<name>A0A484MGJ5_9ASTE</name>
<reference evidence="2 3" key="1">
    <citation type="submission" date="2018-04" db="EMBL/GenBank/DDBJ databases">
        <authorList>
            <person name="Vogel A."/>
        </authorList>
    </citation>
    <scope>NUCLEOTIDE SEQUENCE [LARGE SCALE GENOMIC DNA]</scope>
</reference>
<dbReference type="Pfam" id="PF00646">
    <property type="entry name" value="F-box"/>
    <property type="match status" value="1"/>
</dbReference>
<dbReference type="NCBIfam" id="TIGR01640">
    <property type="entry name" value="F_box_assoc_1"/>
    <property type="match status" value="1"/>
</dbReference>
<dbReference type="EMBL" id="OOIL02003368">
    <property type="protein sequence ID" value="VFQ87248.1"/>
    <property type="molecule type" value="Genomic_DNA"/>
</dbReference>
<sequence length="459" mass="51617">MALALDSLNLNGSSQKTLINPKFKQGAFENLPPEIAIDILSRLPIRTIANCKCVSKPWRDLIESRDFTSFHLSNSAPGLVLFGNSNLTQCKLFETCIDRLDGSSYNPVTELNLPFYGLFCHLYGSANGLIFMCDPSGLTPDIYICNPVTREYVTLVCPQEDHSCYGYLSKAAYGFGVTGTGEHKLVRVTRGRLHERMPEVERCVCQVYTLGTGSWRRTEGEGDRLYSNGGKPGVFVSGNLHWLARSSIGSPMVSCFDLETEIFSTFSLPAIPLDHDGSYTHLFALGDCLGLWDSNDGIVIWLMKQYGDERSWAKEFAINIKPDSFLYYIGLPIELCGDEVYADEFYVVEPDADEHYAPEPYASEPNSDALLIWNEFFGHDIFPRKKHLAVYPIKIFEDGDILMSWCETFVLRYSSKTKAIKRMPMFKYDICSDYIPILHTPSLVSLKSLCFEGCDVGSF</sequence>
<evidence type="ECO:0000313" key="3">
    <source>
        <dbReference type="Proteomes" id="UP000595140"/>
    </source>
</evidence>
<dbReference type="PROSITE" id="PS50181">
    <property type="entry name" value="FBOX"/>
    <property type="match status" value="1"/>
</dbReference>
<dbReference type="SMART" id="SM00256">
    <property type="entry name" value="FBOX"/>
    <property type="match status" value="1"/>
</dbReference>
<evidence type="ECO:0000313" key="2">
    <source>
        <dbReference type="EMBL" id="VFQ87248.1"/>
    </source>
</evidence>
<gene>
    <name evidence="2" type="ORF">CCAM_LOCUS29024</name>
</gene>
<proteinExistence type="predicted"/>
<evidence type="ECO:0000259" key="1">
    <source>
        <dbReference type="PROSITE" id="PS50181"/>
    </source>
</evidence>
<dbReference type="CDD" id="cd22157">
    <property type="entry name" value="F-box_AtFBW1-like"/>
    <property type="match status" value="1"/>
</dbReference>
<accession>A0A484MGJ5</accession>
<dbReference type="InterPro" id="IPR036047">
    <property type="entry name" value="F-box-like_dom_sf"/>
</dbReference>
<dbReference type="SUPFAM" id="SSF81383">
    <property type="entry name" value="F-box domain"/>
    <property type="match status" value="1"/>
</dbReference>
<dbReference type="InterPro" id="IPR001810">
    <property type="entry name" value="F-box_dom"/>
</dbReference>
<feature type="domain" description="F-box" evidence="1">
    <location>
        <begin position="25"/>
        <end position="70"/>
    </location>
</feature>
<organism evidence="2 3">
    <name type="scientific">Cuscuta campestris</name>
    <dbReference type="NCBI Taxonomy" id="132261"/>
    <lineage>
        <taxon>Eukaryota</taxon>
        <taxon>Viridiplantae</taxon>
        <taxon>Streptophyta</taxon>
        <taxon>Embryophyta</taxon>
        <taxon>Tracheophyta</taxon>
        <taxon>Spermatophyta</taxon>
        <taxon>Magnoliopsida</taxon>
        <taxon>eudicotyledons</taxon>
        <taxon>Gunneridae</taxon>
        <taxon>Pentapetalae</taxon>
        <taxon>asterids</taxon>
        <taxon>lamiids</taxon>
        <taxon>Solanales</taxon>
        <taxon>Convolvulaceae</taxon>
        <taxon>Cuscuteae</taxon>
        <taxon>Cuscuta</taxon>
        <taxon>Cuscuta subgen. Grammica</taxon>
        <taxon>Cuscuta sect. Cleistogrammica</taxon>
    </lineage>
</organism>
<dbReference type="Proteomes" id="UP000595140">
    <property type="component" value="Unassembled WGS sequence"/>
</dbReference>
<protein>
    <recommendedName>
        <fullName evidence="1">F-box domain-containing protein</fullName>
    </recommendedName>
</protein>
<dbReference type="Gene3D" id="1.20.1280.50">
    <property type="match status" value="1"/>
</dbReference>
<dbReference type="InterPro" id="IPR006527">
    <property type="entry name" value="F-box-assoc_dom_typ1"/>
</dbReference>
<keyword evidence="3" id="KW-1185">Reference proteome</keyword>